<sequence length="62" mass="7264">ISGPPFYLNNSGKSHAIENQIKLEKCEKDSLEDFRRPLASRALTISLEPELQNYFKSRYQYE</sequence>
<protein>
    <submittedName>
        <fullName evidence="1">23054_t:CDS:1</fullName>
    </submittedName>
</protein>
<proteinExistence type="predicted"/>
<feature type="non-terminal residue" evidence="1">
    <location>
        <position position="1"/>
    </location>
</feature>
<evidence type="ECO:0000313" key="1">
    <source>
        <dbReference type="EMBL" id="CAG8844362.1"/>
    </source>
</evidence>
<dbReference type="Proteomes" id="UP000789920">
    <property type="component" value="Unassembled WGS sequence"/>
</dbReference>
<reference evidence="1" key="1">
    <citation type="submission" date="2021-06" db="EMBL/GenBank/DDBJ databases">
        <authorList>
            <person name="Kallberg Y."/>
            <person name="Tangrot J."/>
            <person name="Rosling A."/>
        </authorList>
    </citation>
    <scope>NUCLEOTIDE SEQUENCE</scope>
    <source>
        <strain evidence="1">MA461A</strain>
    </source>
</reference>
<organism evidence="1 2">
    <name type="scientific">Racocetra persica</name>
    <dbReference type="NCBI Taxonomy" id="160502"/>
    <lineage>
        <taxon>Eukaryota</taxon>
        <taxon>Fungi</taxon>
        <taxon>Fungi incertae sedis</taxon>
        <taxon>Mucoromycota</taxon>
        <taxon>Glomeromycotina</taxon>
        <taxon>Glomeromycetes</taxon>
        <taxon>Diversisporales</taxon>
        <taxon>Gigasporaceae</taxon>
        <taxon>Racocetra</taxon>
    </lineage>
</organism>
<keyword evidence="2" id="KW-1185">Reference proteome</keyword>
<name>A0ACA9SP07_9GLOM</name>
<gene>
    <name evidence="1" type="ORF">RPERSI_LOCUS33168</name>
</gene>
<comment type="caution">
    <text evidence="1">The sequence shown here is derived from an EMBL/GenBank/DDBJ whole genome shotgun (WGS) entry which is preliminary data.</text>
</comment>
<accession>A0ACA9SP07</accession>
<evidence type="ECO:0000313" key="2">
    <source>
        <dbReference type="Proteomes" id="UP000789920"/>
    </source>
</evidence>
<dbReference type="EMBL" id="CAJVQC010142318">
    <property type="protein sequence ID" value="CAG8844362.1"/>
    <property type="molecule type" value="Genomic_DNA"/>
</dbReference>